<accession>A0A8H7XQ22</accession>
<dbReference type="GO" id="GO:0005524">
    <property type="term" value="F:ATP binding"/>
    <property type="evidence" value="ECO:0007669"/>
    <property type="project" value="UniProtKB-KW"/>
</dbReference>
<dbReference type="PROSITE" id="PS50011">
    <property type="entry name" value="PROTEIN_KINASE_DOM"/>
    <property type="match status" value="1"/>
</dbReference>
<dbReference type="PROSITE" id="PS00108">
    <property type="entry name" value="PROTEIN_KINASE_ST"/>
    <property type="match status" value="1"/>
</dbReference>
<organism evidence="7">
    <name type="scientific">Psilocybe cubensis</name>
    <name type="common">Psychedelic mushroom</name>
    <name type="synonym">Stropharia cubensis</name>
    <dbReference type="NCBI Taxonomy" id="181762"/>
    <lineage>
        <taxon>Eukaryota</taxon>
        <taxon>Fungi</taxon>
        <taxon>Dikarya</taxon>
        <taxon>Basidiomycota</taxon>
        <taxon>Agaricomycotina</taxon>
        <taxon>Agaricomycetes</taxon>
        <taxon>Agaricomycetidae</taxon>
        <taxon>Agaricales</taxon>
        <taxon>Agaricineae</taxon>
        <taxon>Strophariaceae</taxon>
        <taxon>Psilocybe</taxon>
    </lineage>
</organism>
<keyword evidence="4" id="KW-0418">Kinase</keyword>
<reference evidence="7" key="1">
    <citation type="submission" date="2021-02" db="EMBL/GenBank/DDBJ databases">
        <title>Psilocybe cubensis genome.</title>
        <authorList>
            <person name="Mckernan K.J."/>
            <person name="Crawford S."/>
            <person name="Trippe A."/>
            <person name="Kane L.T."/>
            <person name="Mclaughlin S."/>
        </authorList>
    </citation>
    <scope>NUCLEOTIDE SEQUENCE [LARGE SCALE GENOMIC DNA]</scope>
    <source>
        <strain evidence="7">MGC-MH-2018</strain>
    </source>
</reference>
<keyword evidence="3" id="KW-0547">Nucleotide-binding</keyword>
<keyword evidence="1" id="KW-0723">Serine/threonine-protein kinase</keyword>
<comment type="caution">
    <text evidence="7">The sequence shown here is derived from an EMBL/GenBank/DDBJ whole genome shotgun (WGS) entry which is preliminary data.</text>
</comment>
<keyword evidence="2" id="KW-0808">Transferase</keyword>
<dbReference type="SMART" id="SM00220">
    <property type="entry name" value="S_TKc"/>
    <property type="match status" value="1"/>
</dbReference>
<dbReference type="GO" id="GO:0004674">
    <property type="term" value="F:protein serine/threonine kinase activity"/>
    <property type="evidence" value="ECO:0007669"/>
    <property type="project" value="UniProtKB-KW"/>
</dbReference>
<dbReference type="InterPro" id="IPR011009">
    <property type="entry name" value="Kinase-like_dom_sf"/>
</dbReference>
<evidence type="ECO:0000256" key="1">
    <source>
        <dbReference type="ARBA" id="ARBA00022527"/>
    </source>
</evidence>
<dbReference type="Gene3D" id="1.10.510.10">
    <property type="entry name" value="Transferase(Phosphotransferase) domain 1"/>
    <property type="match status" value="1"/>
</dbReference>
<protein>
    <recommendedName>
        <fullName evidence="6">Protein kinase domain-containing protein</fullName>
    </recommendedName>
</protein>
<dbReference type="Pfam" id="PF00069">
    <property type="entry name" value="Pkinase"/>
    <property type="match status" value="1"/>
</dbReference>
<gene>
    <name evidence="7" type="ORF">JR316_010037</name>
</gene>
<dbReference type="PANTHER" id="PTHR24351">
    <property type="entry name" value="RIBOSOMAL PROTEIN S6 KINASE"/>
    <property type="match status" value="1"/>
</dbReference>
<evidence type="ECO:0000256" key="5">
    <source>
        <dbReference type="ARBA" id="ARBA00022840"/>
    </source>
</evidence>
<dbReference type="InterPro" id="IPR008271">
    <property type="entry name" value="Ser/Thr_kinase_AS"/>
</dbReference>
<feature type="domain" description="Protein kinase" evidence="6">
    <location>
        <begin position="1"/>
        <end position="312"/>
    </location>
</feature>
<evidence type="ECO:0000256" key="2">
    <source>
        <dbReference type="ARBA" id="ARBA00022679"/>
    </source>
</evidence>
<sequence length="611" mass="69157">MEDMFSTTHMYKRMFPLDYEVHGFIESNPRVFAMRSLVDDARFSREIQIYKITSSTKNPSPFVQRVIMECFKDYVEPRIVLDNHPTSLMNPEVYSTLCLRQNLQSGLPLSIRPFNTKLITDPNMLNNITETIIQALRILAAEIYLGISFIHRFGIVHQDVKPENLMVSRDGHIVLSNFATARMLPVVELRDLSSPTKMKRTFGKIKMLDTVINLTPIYAAPELMKTRLDASLEYDERVDWWSLGVTLYAIATGQLFFEKEDNLPACIEELLGEQSDHRKQNGNGFWDFLGLLLVRDPELRMCGKQVKLHPFFDPLIGIWGNIESLRHTPPCPHPPKLAHFYSAGQTPSSNDFELPNSYEFGNVTIYQEIPNAETWSDASETHKNMTSPHISSAWGLHRPFENVLNNSSEPDHLNCGNDFGAIEQRNLLDSFLVPNAINQSIGEGHSICSAKPWLYTASPARICNDGTKRYPQTDFGDMEFETGSGKVEGDFNDSGLHLPLETFPKTLGPSKETDLQLYTRLDHYSHSKGNMKPQINNPTQHKHCTSELGATWSFEEQLAISLLSAGTTSPNNNGNASAVLQKRGTTMQLFIGISRKIVKAVRKKISQIFQQ</sequence>
<keyword evidence="5" id="KW-0067">ATP-binding</keyword>
<dbReference type="AlphaFoldDB" id="A0A8H7XQ22"/>
<dbReference type="EMBL" id="JAFIQS010000010">
    <property type="protein sequence ID" value="KAG5165341.1"/>
    <property type="molecule type" value="Genomic_DNA"/>
</dbReference>
<proteinExistence type="predicted"/>
<evidence type="ECO:0000313" key="7">
    <source>
        <dbReference type="EMBL" id="KAG5165341.1"/>
    </source>
</evidence>
<evidence type="ECO:0000256" key="3">
    <source>
        <dbReference type="ARBA" id="ARBA00022741"/>
    </source>
</evidence>
<name>A0A8H7XQ22_PSICU</name>
<dbReference type="InterPro" id="IPR000719">
    <property type="entry name" value="Prot_kinase_dom"/>
</dbReference>
<evidence type="ECO:0000256" key="4">
    <source>
        <dbReference type="ARBA" id="ARBA00022777"/>
    </source>
</evidence>
<dbReference type="SUPFAM" id="SSF56112">
    <property type="entry name" value="Protein kinase-like (PK-like)"/>
    <property type="match status" value="1"/>
</dbReference>
<evidence type="ECO:0000259" key="6">
    <source>
        <dbReference type="PROSITE" id="PS50011"/>
    </source>
</evidence>